<dbReference type="EMBL" id="ML979135">
    <property type="protein sequence ID" value="KAF1916021.1"/>
    <property type="molecule type" value="Genomic_DNA"/>
</dbReference>
<dbReference type="Proteomes" id="UP000800096">
    <property type="component" value="Unassembled WGS sequence"/>
</dbReference>
<evidence type="ECO:0008006" key="3">
    <source>
        <dbReference type="Google" id="ProtNLM"/>
    </source>
</evidence>
<reference evidence="1" key="1">
    <citation type="journal article" date="2020" name="Stud. Mycol.">
        <title>101 Dothideomycetes genomes: a test case for predicting lifestyles and emergence of pathogens.</title>
        <authorList>
            <person name="Haridas S."/>
            <person name="Albert R."/>
            <person name="Binder M."/>
            <person name="Bloem J."/>
            <person name="Labutti K."/>
            <person name="Salamov A."/>
            <person name="Andreopoulos B."/>
            <person name="Baker S."/>
            <person name="Barry K."/>
            <person name="Bills G."/>
            <person name="Bluhm B."/>
            <person name="Cannon C."/>
            <person name="Castanera R."/>
            <person name="Culley D."/>
            <person name="Daum C."/>
            <person name="Ezra D."/>
            <person name="Gonzalez J."/>
            <person name="Henrissat B."/>
            <person name="Kuo A."/>
            <person name="Liang C."/>
            <person name="Lipzen A."/>
            <person name="Lutzoni F."/>
            <person name="Magnuson J."/>
            <person name="Mondo S."/>
            <person name="Nolan M."/>
            <person name="Ohm R."/>
            <person name="Pangilinan J."/>
            <person name="Park H.-J."/>
            <person name="Ramirez L."/>
            <person name="Alfaro M."/>
            <person name="Sun H."/>
            <person name="Tritt A."/>
            <person name="Yoshinaga Y."/>
            <person name="Zwiers L.-H."/>
            <person name="Turgeon B."/>
            <person name="Goodwin S."/>
            <person name="Spatafora J."/>
            <person name="Crous P."/>
            <person name="Grigoriev I."/>
        </authorList>
    </citation>
    <scope>NUCLEOTIDE SEQUENCE</scope>
    <source>
        <strain evidence="1">HMLAC05119</strain>
    </source>
</reference>
<sequence>MQPNFVMTNHFRLLDLPAELRNKIFEYALTCPNGLHVRTLAIPSKRLAWRHILLAAHDQHLDLLSRSNEFNQLKFVNKQLYLETAHTELKHNNITATTKYNGDLGPGYQFIAWVRAVPPEKRAWLAGATVVLAEGFVQDPAQEYHRDVWRHRHHPKIDPSISQLAKFCKAYPAVSIQYHLPDLCFTRHMRTVSKTNNPHVRADVQGMFQSTAITAGFYTLVIVGRETNWFEETFGSPALMTLVDFRNLWVRDSEIETLSVPNLRYLPGGVEDIGLLRGYLEQAYGTGTHAKEVILSWAQHGL</sequence>
<keyword evidence="2" id="KW-1185">Reference proteome</keyword>
<name>A0A6A5QJW9_AMPQU</name>
<evidence type="ECO:0000313" key="1">
    <source>
        <dbReference type="EMBL" id="KAF1916021.1"/>
    </source>
</evidence>
<dbReference type="PANTHER" id="PTHR42085:SF1">
    <property type="entry name" value="F-BOX DOMAIN-CONTAINING PROTEIN"/>
    <property type="match status" value="1"/>
</dbReference>
<dbReference type="AlphaFoldDB" id="A0A6A5QJW9"/>
<dbReference type="OrthoDB" id="4790878at2759"/>
<evidence type="ECO:0000313" key="2">
    <source>
        <dbReference type="Proteomes" id="UP000800096"/>
    </source>
</evidence>
<protein>
    <recommendedName>
        <fullName evidence="3">F-box domain-containing protein</fullName>
    </recommendedName>
</protein>
<proteinExistence type="predicted"/>
<dbReference type="PANTHER" id="PTHR42085">
    <property type="entry name" value="F-BOX DOMAIN-CONTAINING PROTEIN"/>
    <property type="match status" value="1"/>
</dbReference>
<accession>A0A6A5QJW9</accession>
<gene>
    <name evidence="1" type="ORF">BDU57DRAFT_538362</name>
</gene>
<organism evidence="1 2">
    <name type="scientific">Ampelomyces quisqualis</name>
    <name type="common">Powdery mildew agent</name>
    <dbReference type="NCBI Taxonomy" id="50730"/>
    <lineage>
        <taxon>Eukaryota</taxon>
        <taxon>Fungi</taxon>
        <taxon>Dikarya</taxon>
        <taxon>Ascomycota</taxon>
        <taxon>Pezizomycotina</taxon>
        <taxon>Dothideomycetes</taxon>
        <taxon>Pleosporomycetidae</taxon>
        <taxon>Pleosporales</taxon>
        <taxon>Pleosporineae</taxon>
        <taxon>Phaeosphaeriaceae</taxon>
        <taxon>Ampelomyces</taxon>
    </lineage>
</organism>
<dbReference type="InterPro" id="IPR038883">
    <property type="entry name" value="AN11006-like"/>
</dbReference>